<gene>
    <name evidence="2" type="ORF">D0544_06520</name>
</gene>
<name>A0A3P3VTF3_9GAMM</name>
<dbReference type="Pfam" id="PF00534">
    <property type="entry name" value="Glycos_transf_1"/>
    <property type="match status" value="1"/>
</dbReference>
<dbReference type="RefSeq" id="WP_125015179.1">
    <property type="nucleotide sequence ID" value="NZ_QWEZ01000001.1"/>
</dbReference>
<comment type="caution">
    <text evidence="2">The sequence shown here is derived from an EMBL/GenBank/DDBJ whole genome shotgun (WGS) entry which is preliminary data.</text>
</comment>
<dbReference type="InterPro" id="IPR001296">
    <property type="entry name" value="Glyco_trans_1"/>
</dbReference>
<dbReference type="Gene3D" id="3.40.50.2000">
    <property type="entry name" value="Glycogen Phosphorylase B"/>
    <property type="match status" value="2"/>
</dbReference>
<sequence length="415" mass="46381">MAKKIALVLKGYPRLSETFIAQEIRELERRGVEIALVSLRHPTDKKRHPIHDEIKASVLYLPEYLYQEPWRVARALLSGCLTRRFWGTVGTWWNDLLRDPSANRVRRFGQALVLARELPPDTEVLYAHFIHTPASVTRYTSELTGLEWCASAHAKDIWTSPRWELKEKLASLSWLTTCTQANTDYLKGLSDRPDTVFLSYHGLDFDRFPEPASGQLATTIPQLELAVNHQAPVEILSVGRAVPKKGYDFLLNALALLPAELNWRFTHIGGGEGLAALKSQAADLGIEERIAWQGACSQQQVLQAYQQADIFVLASRVNADGDRDGLPNVLMEAQSQGVACLSTDISGIPELIIDGESGLLVPPENERALRDALVLLISDPALRQRLAQAGYQRVREHFSLAEGIDRIYSQFEAQG</sequence>
<dbReference type="Proteomes" id="UP000280792">
    <property type="component" value="Unassembled WGS sequence"/>
</dbReference>
<dbReference type="GO" id="GO:0016757">
    <property type="term" value="F:glycosyltransferase activity"/>
    <property type="evidence" value="ECO:0007669"/>
    <property type="project" value="InterPro"/>
</dbReference>
<reference evidence="2 3" key="2">
    <citation type="submission" date="2018-12" db="EMBL/GenBank/DDBJ databases">
        <title>Simiduia agarivorans gen. nov., sp. nov., a marine, agarolytic bacterium isolated from shallow coastal water from Keelung, Taiwan.</title>
        <authorList>
            <person name="Shieh W.Y."/>
        </authorList>
    </citation>
    <scope>NUCLEOTIDE SEQUENCE [LARGE SCALE GENOMIC DNA]</scope>
    <source>
        <strain evidence="2 3">GTF-13</strain>
    </source>
</reference>
<dbReference type="PANTHER" id="PTHR12526:SF636">
    <property type="entry name" value="BLL3647 PROTEIN"/>
    <property type="match status" value="1"/>
</dbReference>
<dbReference type="GO" id="GO:1901135">
    <property type="term" value="P:carbohydrate derivative metabolic process"/>
    <property type="evidence" value="ECO:0007669"/>
    <property type="project" value="UniProtKB-ARBA"/>
</dbReference>
<protein>
    <submittedName>
        <fullName evidence="2">Colanic acid biosynthesis glycosyltransferase WcaL</fullName>
    </submittedName>
</protein>
<keyword evidence="3" id="KW-1185">Reference proteome</keyword>
<evidence type="ECO:0000259" key="1">
    <source>
        <dbReference type="Pfam" id="PF00534"/>
    </source>
</evidence>
<dbReference type="AlphaFoldDB" id="A0A3P3VTF3"/>
<evidence type="ECO:0000313" key="2">
    <source>
        <dbReference type="EMBL" id="RRJ84749.1"/>
    </source>
</evidence>
<accession>A0A3P3VTF3</accession>
<feature type="domain" description="Glycosyl transferase family 1" evidence="1">
    <location>
        <begin position="233"/>
        <end position="393"/>
    </location>
</feature>
<dbReference type="SUPFAM" id="SSF53756">
    <property type="entry name" value="UDP-Glycosyltransferase/glycogen phosphorylase"/>
    <property type="match status" value="1"/>
</dbReference>
<dbReference type="EMBL" id="QWEZ01000001">
    <property type="protein sequence ID" value="RRJ84749.1"/>
    <property type="molecule type" value="Genomic_DNA"/>
</dbReference>
<keyword evidence="2" id="KW-0808">Transferase</keyword>
<evidence type="ECO:0000313" key="3">
    <source>
        <dbReference type="Proteomes" id="UP000280792"/>
    </source>
</evidence>
<proteinExistence type="predicted"/>
<organism evidence="2 3">
    <name type="scientific">Aestuariirhabdus litorea</name>
    <dbReference type="NCBI Taxonomy" id="2528527"/>
    <lineage>
        <taxon>Bacteria</taxon>
        <taxon>Pseudomonadati</taxon>
        <taxon>Pseudomonadota</taxon>
        <taxon>Gammaproteobacteria</taxon>
        <taxon>Oceanospirillales</taxon>
        <taxon>Aestuariirhabdaceae</taxon>
        <taxon>Aestuariirhabdus</taxon>
    </lineage>
</organism>
<reference evidence="2 3" key="1">
    <citation type="submission" date="2018-08" db="EMBL/GenBank/DDBJ databases">
        <authorList>
            <person name="Khan S.A."/>
        </authorList>
    </citation>
    <scope>NUCLEOTIDE SEQUENCE [LARGE SCALE GENOMIC DNA]</scope>
    <source>
        <strain evidence="2 3">GTF-13</strain>
    </source>
</reference>
<dbReference type="PANTHER" id="PTHR12526">
    <property type="entry name" value="GLYCOSYLTRANSFERASE"/>
    <property type="match status" value="1"/>
</dbReference>